<dbReference type="eggNOG" id="ENOG502S025">
    <property type="taxonomic scope" value="Eukaryota"/>
</dbReference>
<name>N1QNB0_SPHMS</name>
<sequence>MVASGHVEPDGVIAIVISLTLLACVFVGLKLYARLGMARIAGMDDLCVGISMFFALGTTVTMVIQAKTGMGRHTKDIDPNDIQENLIAFWISTWIYNLSLTFTKFSILFQYLRLFPQRWFRRATWGLMAFIAVYGVYVLCTGIWLCRPAAFFWDSTIKGGKCLDRFTIWFINAGMNMATDIATTIFPLPVLNKLELPKRQKYALMFVFTLGLMTCILSILRLQSLYVIANAEDVSWHNPLAAIWSSAEMNTAIIASCLPTIRLLVPRLLKATSLGGSRSHPTSTDRSWGRSASGGGSRSAFSMRKFSRPTTRGGTSLKNPYQSMGDNSTTEQLGATELVDKSNIQVRAQETDFERGQHLPVSNGGTRGSIEHATHHAERIGRESVESTKDLKKPADCI</sequence>
<keyword evidence="4 7" id="KW-0472">Membrane</keyword>
<dbReference type="EMBL" id="KB456260">
    <property type="protein sequence ID" value="EMF17139.1"/>
    <property type="molecule type" value="Genomic_DNA"/>
</dbReference>
<evidence type="ECO:0000313" key="9">
    <source>
        <dbReference type="EMBL" id="EMF17139.1"/>
    </source>
</evidence>
<proteinExistence type="inferred from homology"/>
<keyword evidence="3 7" id="KW-1133">Transmembrane helix</keyword>
<dbReference type="HOGENOM" id="CLU_028200_0_1_1"/>
<feature type="compositionally biased region" description="Basic and acidic residues" evidence="6">
    <location>
        <begin position="369"/>
        <end position="398"/>
    </location>
</feature>
<dbReference type="STRING" id="692275.N1QNB0"/>
<evidence type="ECO:0000259" key="8">
    <source>
        <dbReference type="Pfam" id="PF20684"/>
    </source>
</evidence>
<feature type="transmembrane region" description="Helical" evidence="7">
    <location>
        <begin position="166"/>
        <end position="190"/>
    </location>
</feature>
<keyword evidence="10" id="KW-1185">Reference proteome</keyword>
<feature type="domain" description="Rhodopsin" evidence="8">
    <location>
        <begin position="29"/>
        <end position="265"/>
    </location>
</feature>
<dbReference type="GO" id="GO:0016020">
    <property type="term" value="C:membrane"/>
    <property type="evidence" value="ECO:0007669"/>
    <property type="project" value="UniProtKB-SubCell"/>
</dbReference>
<evidence type="ECO:0000256" key="5">
    <source>
        <dbReference type="ARBA" id="ARBA00038359"/>
    </source>
</evidence>
<feature type="transmembrane region" description="Helical" evidence="7">
    <location>
        <begin position="12"/>
        <end position="33"/>
    </location>
</feature>
<evidence type="ECO:0000256" key="7">
    <source>
        <dbReference type="SAM" id="Phobius"/>
    </source>
</evidence>
<dbReference type="GeneID" id="27907294"/>
<dbReference type="PANTHER" id="PTHR33048">
    <property type="entry name" value="PTH11-LIKE INTEGRAL MEMBRANE PROTEIN (AFU_ORTHOLOGUE AFUA_5G11245)"/>
    <property type="match status" value="1"/>
</dbReference>
<keyword evidence="2 7" id="KW-0812">Transmembrane</keyword>
<dbReference type="PANTHER" id="PTHR33048:SF47">
    <property type="entry name" value="INTEGRAL MEMBRANE PROTEIN-RELATED"/>
    <property type="match status" value="1"/>
</dbReference>
<feature type="transmembrane region" description="Helical" evidence="7">
    <location>
        <begin position="202"/>
        <end position="222"/>
    </location>
</feature>
<evidence type="ECO:0000256" key="4">
    <source>
        <dbReference type="ARBA" id="ARBA00023136"/>
    </source>
</evidence>
<feature type="region of interest" description="Disordered" evidence="6">
    <location>
        <begin position="357"/>
        <end position="398"/>
    </location>
</feature>
<feature type="transmembrane region" description="Helical" evidence="7">
    <location>
        <begin position="45"/>
        <end position="66"/>
    </location>
</feature>
<evidence type="ECO:0000256" key="2">
    <source>
        <dbReference type="ARBA" id="ARBA00022692"/>
    </source>
</evidence>
<reference evidence="9 10" key="1">
    <citation type="journal article" date="2012" name="PLoS Pathog.">
        <title>Diverse lifestyles and strategies of plant pathogenesis encoded in the genomes of eighteen Dothideomycetes fungi.</title>
        <authorList>
            <person name="Ohm R.A."/>
            <person name="Feau N."/>
            <person name="Henrissat B."/>
            <person name="Schoch C.L."/>
            <person name="Horwitz B.A."/>
            <person name="Barry K.W."/>
            <person name="Condon B.J."/>
            <person name="Copeland A.C."/>
            <person name="Dhillon B."/>
            <person name="Glaser F."/>
            <person name="Hesse C.N."/>
            <person name="Kosti I."/>
            <person name="LaButti K."/>
            <person name="Lindquist E.A."/>
            <person name="Lucas S."/>
            <person name="Salamov A.A."/>
            <person name="Bradshaw R.E."/>
            <person name="Ciuffetti L."/>
            <person name="Hamelin R.C."/>
            <person name="Kema G.H.J."/>
            <person name="Lawrence C."/>
            <person name="Scott J.A."/>
            <person name="Spatafora J.W."/>
            <person name="Turgeon B.G."/>
            <person name="de Wit P.J.G.M."/>
            <person name="Zhong S."/>
            <person name="Goodwin S.B."/>
            <person name="Grigoriev I.V."/>
        </authorList>
    </citation>
    <scope>NUCLEOTIDE SEQUENCE [LARGE SCALE GENOMIC DNA]</scope>
    <source>
        <strain evidence="9 10">SO2202</strain>
    </source>
</reference>
<accession>N1QNB0</accession>
<dbReference type="Proteomes" id="UP000016931">
    <property type="component" value="Unassembled WGS sequence"/>
</dbReference>
<evidence type="ECO:0000256" key="3">
    <source>
        <dbReference type="ARBA" id="ARBA00022989"/>
    </source>
</evidence>
<feature type="region of interest" description="Disordered" evidence="6">
    <location>
        <begin position="273"/>
        <end position="330"/>
    </location>
</feature>
<feature type="compositionally biased region" description="Polar residues" evidence="6">
    <location>
        <begin position="308"/>
        <end position="330"/>
    </location>
</feature>
<feature type="transmembrane region" description="Helical" evidence="7">
    <location>
        <begin position="124"/>
        <end position="146"/>
    </location>
</feature>
<dbReference type="RefSeq" id="XP_016765260.1">
    <property type="nucleotide sequence ID" value="XM_016910157.1"/>
</dbReference>
<evidence type="ECO:0000313" key="10">
    <source>
        <dbReference type="Proteomes" id="UP000016931"/>
    </source>
</evidence>
<dbReference type="Pfam" id="PF20684">
    <property type="entry name" value="Fung_rhodopsin"/>
    <property type="match status" value="1"/>
</dbReference>
<protein>
    <recommendedName>
        <fullName evidence="8">Rhodopsin domain-containing protein</fullName>
    </recommendedName>
</protein>
<dbReference type="AlphaFoldDB" id="N1QNB0"/>
<organism evidence="9 10">
    <name type="scientific">Sphaerulina musiva (strain SO2202)</name>
    <name type="common">Poplar stem canker fungus</name>
    <name type="synonym">Septoria musiva</name>
    <dbReference type="NCBI Taxonomy" id="692275"/>
    <lineage>
        <taxon>Eukaryota</taxon>
        <taxon>Fungi</taxon>
        <taxon>Dikarya</taxon>
        <taxon>Ascomycota</taxon>
        <taxon>Pezizomycotina</taxon>
        <taxon>Dothideomycetes</taxon>
        <taxon>Dothideomycetidae</taxon>
        <taxon>Mycosphaerellales</taxon>
        <taxon>Mycosphaerellaceae</taxon>
        <taxon>Sphaerulina</taxon>
    </lineage>
</organism>
<feature type="transmembrane region" description="Helical" evidence="7">
    <location>
        <begin position="86"/>
        <end position="112"/>
    </location>
</feature>
<evidence type="ECO:0000256" key="6">
    <source>
        <dbReference type="SAM" id="MobiDB-lite"/>
    </source>
</evidence>
<dbReference type="InterPro" id="IPR049326">
    <property type="entry name" value="Rhodopsin_dom_fungi"/>
</dbReference>
<gene>
    <name evidence="9" type="ORF">SEPMUDRAFT_77099</name>
</gene>
<comment type="similarity">
    <text evidence="5">Belongs to the SAT4 family.</text>
</comment>
<feature type="compositionally biased region" description="Polar residues" evidence="6">
    <location>
        <begin position="274"/>
        <end position="285"/>
    </location>
</feature>
<evidence type="ECO:0000256" key="1">
    <source>
        <dbReference type="ARBA" id="ARBA00004141"/>
    </source>
</evidence>
<comment type="subcellular location">
    <subcellularLocation>
        <location evidence="1">Membrane</location>
        <topology evidence="1">Multi-pass membrane protein</topology>
    </subcellularLocation>
</comment>
<dbReference type="InterPro" id="IPR052337">
    <property type="entry name" value="SAT4-like"/>
</dbReference>